<dbReference type="EMBL" id="JAGSHT010000012">
    <property type="protein sequence ID" value="MBZ2196841.1"/>
    <property type="molecule type" value="Genomic_DNA"/>
</dbReference>
<accession>A0ABS7SC70</accession>
<keyword evidence="3" id="KW-1185">Reference proteome</keyword>
<dbReference type="Proteomes" id="UP000826651">
    <property type="component" value="Unassembled WGS sequence"/>
</dbReference>
<protein>
    <submittedName>
        <fullName evidence="2">Uncharacterized protein</fullName>
    </submittedName>
</protein>
<dbReference type="RefSeq" id="WP_223406088.1">
    <property type="nucleotide sequence ID" value="NZ_JAGSHT010000012.1"/>
</dbReference>
<reference evidence="2 3" key="1">
    <citation type="submission" date="2021-04" db="EMBL/GenBank/DDBJ databases">
        <title>Ruania sp. nov., isolated from sandy soil of mangrove forest.</title>
        <authorList>
            <person name="Ge X."/>
            <person name="Huang R."/>
            <person name="Liu W."/>
        </authorList>
    </citation>
    <scope>NUCLEOTIDE SEQUENCE [LARGE SCALE GENOMIC DNA]</scope>
    <source>
        <strain evidence="2 3">N2-46</strain>
    </source>
</reference>
<proteinExistence type="predicted"/>
<organism evidence="2 3">
    <name type="scientific">Occultella gossypii</name>
    <dbReference type="NCBI Taxonomy" id="2800820"/>
    <lineage>
        <taxon>Bacteria</taxon>
        <taxon>Bacillati</taxon>
        <taxon>Actinomycetota</taxon>
        <taxon>Actinomycetes</taxon>
        <taxon>Micrococcales</taxon>
        <taxon>Ruaniaceae</taxon>
        <taxon>Occultella</taxon>
    </lineage>
</organism>
<comment type="caution">
    <text evidence="2">The sequence shown here is derived from an EMBL/GenBank/DDBJ whole genome shotgun (WGS) entry which is preliminary data.</text>
</comment>
<gene>
    <name evidence="2" type="ORF">KCQ71_11795</name>
</gene>
<name>A0ABS7SC70_9MICO</name>
<feature type="region of interest" description="Disordered" evidence="1">
    <location>
        <begin position="77"/>
        <end position="96"/>
    </location>
</feature>
<evidence type="ECO:0000313" key="2">
    <source>
        <dbReference type="EMBL" id="MBZ2196841.1"/>
    </source>
</evidence>
<evidence type="ECO:0000313" key="3">
    <source>
        <dbReference type="Proteomes" id="UP000826651"/>
    </source>
</evidence>
<evidence type="ECO:0000256" key="1">
    <source>
        <dbReference type="SAM" id="MobiDB-lite"/>
    </source>
</evidence>
<sequence length="327" mass="35927">MRFTIKGRSHHLTQESVRESLAGHRPARVQLHWVAVAGLHWPVKQALELSIGLYRADFTTDTARRIFQQLGFQVSAPATGRTQRRSAPTTRRPEDVTDAAGLAWRNLARALVTPSLGRFVDDWERGLSGATAATVQPSDGDAHRMAPESLVSDPEAAAELIEYASLARRRADRLSAVSTATAVALGLQRMLRDGERILEPPNLTGRARPGFDLTTTHRRAQFVIGPLTSSNTVRQRRAISSVVRLALDTSGAVPELWTSDPLFADFLRSTDETVEWGLSRSPRALREAFEEAYSSTRIPVRVFVNGPAGDVALRDLSALVPQARLID</sequence>